<keyword evidence="4" id="KW-1185">Reference proteome</keyword>
<dbReference type="KEGG" id="rgl:CS053_18280"/>
<evidence type="ECO:0000313" key="2">
    <source>
        <dbReference type="EMBL" id="QEE26234.1"/>
    </source>
</evidence>
<dbReference type="EMBL" id="FOSR01000013">
    <property type="protein sequence ID" value="SFL06840.1"/>
    <property type="molecule type" value="Genomic_DNA"/>
</dbReference>
<evidence type="ECO:0000256" key="1">
    <source>
        <dbReference type="SAM" id="SignalP"/>
    </source>
</evidence>
<reference evidence="2 5" key="3">
    <citation type="submission" date="2019-08" db="EMBL/GenBank/DDBJ databases">
        <title>Complete genome sequence of Rhodanobacter glycinis strain T01E-68 isolated from tomato root.</title>
        <authorList>
            <person name="Weon H.-Y."/>
            <person name="Lee S.A."/>
        </authorList>
    </citation>
    <scope>NUCLEOTIDE SEQUENCE [LARGE SCALE GENOMIC DNA]</scope>
    <source>
        <strain evidence="2 5">T01E-68</strain>
    </source>
</reference>
<name>A0A1I4EP29_9GAMM</name>
<evidence type="ECO:0000313" key="4">
    <source>
        <dbReference type="Proteomes" id="UP000198725"/>
    </source>
</evidence>
<evidence type="ECO:0000313" key="3">
    <source>
        <dbReference type="EMBL" id="SFL06840.1"/>
    </source>
</evidence>
<dbReference type="Proteomes" id="UP000321807">
    <property type="component" value="Chromosome"/>
</dbReference>
<gene>
    <name evidence="2" type="ORF">CS053_18280</name>
    <name evidence="3" type="ORF">SAMN05192579_11340</name>
</gene>
<reference evidence="3" key="2">
    <citation type="submission" date="2016-10" db="EMBL/GenBank/DDBJ databases">
        <authorList>
            <person name="de Groot N.N."/>
        </authorList>
    </citation>
    <scope>NUCLEOTIDE SEQUENCE [LARGE SCALE GENOMIC DNA]</scope>
    <source>
        <strain evidence="3">MO64</strain>
    </source>
</reference>
<evidence type="ECO:0000313" key="5">
    <source>
        <dbReference type="Proteomes" id="UP000321807"/>
    </source>
</evidence>
<feature type="chain" id="PRO_5036021410" evidence="1">
    <location>
        <begin position="26"/>
        <end position="176"/>
    </location>
</feature>
<dbReference type="InterPro" id="IPR018550">
    <property type="entry name" value="Lipid-A_deacylase-rel"/>
</dbReference>
<accession>A0A1I4EP29</accession>
<dbReference type="Proteomes" id="UP000198725">
    <property type="component" value="Unassembled WGS sequence"/>
</dbReference>
<dbReference type="Gene3D" id="2.40.160.20">
    <property type="match status" value="1"/>
</dbReference>
<sequence length="176" mass="19586">MRSSTFLRRLAVLALLALPALPATAATRIEVQAGRSYMDGYGSNAAFLEGVFGEHRIGSTRLTWSPDVSVGWINGRDVSRYRNSRYTTSDSVWLAAAGARFHYGDADAWYRPLFFSFQPAYHSGRTQALSSGYEFVSTLGWQGKHWSFQLRHISNGSMHEPNRGETMALVGLAFNI</sequence>
<feature type="signal peptide" evidence="1">
    <location>
        <begin position="1"/>
        <end position="25"/>
    </location>
</feature>
<reference evidence="4" key="1">
    <citation type="submission" date="2016-10" db="EMBL/GenBank/DDBJ databases">
        <authorList>
            <person name="Varghese N."/>
            <person name="Submissions S."/>
        </authorList>
    </citation>
    <scope>NUCLEOTIDE SEQUENCE [LARGE SCALE GENOMIC DNA]</scope>
    <source>
        <strain evidence="4">MO64</strain>
    </source>
</reference>
<dbReference type="GO" id="GO:0016787">
    <property type="term" value="F:hydrolase activity"/>
    <property type="evidence" value="ECO:0007669"/>
    <property type="project" value="UniProtKB-KW"/>
</dbReference>
<proteinExistence type="predicted"/>
<dbReference type="AlphaFoldDB" id="A0A1I4EP29"/>
<dbReference type="EMBL" id="CP042807">
    <property type="protein sequence ID" value="QEE26234.1"/>
    <property type="molecule type" value="Genomic_DNA"/>
</dbReference>
<keyword evidence="2" id="KW-0378">Hydrolase</keyword>
<dbReference type="Pfam" id="PF09411">
    <property type="entry name" value="PagL"/>
    <property type="match status" value="1"/>
</dbReference>
<keyword evidence="1" id="KW-0732">Signal</keyword>
<organism evidence="3 4">
    <name type="scientific">Rhodanobacter glycinis</name>
    <dbReference type="NCBI Taxonomy" id="582702"/>
    <lineage>
        <taxon>Bacteria</taxon>
        <taxon>Pseudomonadati</taxon>
        <taxon>Pseudomonadota</taxon>
        <taxon>Gammaproteobacteria</taxon>
        <taxon>Lysobacterales</taxon>
        <taxon>Rhodanobacteraceae</taxon>
        <taxon>Rhodanobacter</taxon>
    </lineage>
</organism>
<dbReference type="RefSeq" id="WP_139201747.1">
    <property type="nucleotide sequence ID" value="NZ_CP042807.1"/>
</dbReference>
<protein>
    <submittedName>
        <fullName evidence="2">Acyloxyacyl hydrolase</fullName>
    </submittedName>
    <submittedName>
        <fullName evidence="3">Lipid A 3-O-deacylase (PagL)</fullName>
    </submittedName>
</protein>